<accession>A0A2R8ALK8</accession>
<evidence type="ECO:0000256" key="4">
    <source>
        <dbReference type="ARBA" id="ARBA00023136"/>
    </source>
</evidence>
<feature type="transmembrane region" description="Helical" evidence="5">
    <location>
        <begin position="80"/>
        <end position="102"/>
    </location>
</feature>
<evidence type="ECO:0000259" key="6">
    <source>
        <dbReference type="Pfam" id="PF04138"/>
    </source>
</evidence>
<keyword evidence="8" id="KW-1185">Reference proteome</keyword>
<comment type="subcellular location">
    <subcellularLocation>
        <location evidence="1">Membrane</location>
        <topology evidence="1">Multi-pass membrane protein</topology>
    </subcellularLocation>
</comment>
<dbReference type="InterPro" id="IPR007267">
    <property type="entry name" value="GtrA_DPMS_TM"/>
</dbReference>
<keyword evidence="3 5" id="KW-1133">Transmembrane helix</keyword>
<dbReference type="AlphaFoldDB" id="A0A2R8ALK8"/>
<evidence type="ECO:0000313" key="8">
    <source>
        <dbReference type="Proteomes" id="UP000244911"/>
    </source>
</evidence>
<feature type="transmembrane region" description="Helical" evidence="5">
    <location>
        <begin position="50"/>
        <end position="68"/>
    </location>
</feature>
<keyword evidence="2 5" id="KW-0812">Transmembrane</keyword>
<evidence type="ECO:0000256" key="1">
    <source>
        <dbReference type="ARBA" id="ARBA00004141"/>
    </source>
</evidence>
<keyword evidence="4 5" id="KW-0472">Membrane</keyword>
<dbReference type="GO" id="GO:0016020">
    <property type="term" value="C:membrane"/>
    <property type="evidence" value="ECO:0007669"/>
    <property type="project" value="UniProtKB-SubCell"/>
</dbReference>
<protein>
    <recommendedName>
        <fullName evidence="6">GtrA/DPMS transmembrane domain-containing protein</fullName>
    </recommendedName>
</protein>
<feature type="transmembrane region" description="Helical" evidence="5">
    <location>
        <begin position="108"/>
        <end position="127"/>
    </location>
</feature>
<dbReference type="EMBL" id="OMOI01000001">
    <property type="protein sequence ID" value="SPF76918.1"/>
    <property type="molecule type" value="Genomic_DNA"/>
</dbReference>
<dbReference type="Proteomes" id="UP000244911">
    <property type="component" value="Unassembled WGS sequence"/>
</dbReference>
<reference evidence="7 8" key="1">
    <citation type="submission" date="2018-03" db="EMBL/GenBank/DDBJ databases">
        <authorList>
            <person name="Keele B.F."/>
        </authorList>
    </citation>
    <scope>NUCLEOTIDE SEQUENCE [LARGE SCALE GENOMIC DNA]</scope>
    <source>
        <strain evidence="7 8">CECT 8811</strain>
    </source>
</reference>
<proteinExistence type="predicted"/>
<feature type="domain" description="GtrA/DPMS transmembrane" evidence="6">
    <location>
        <begin position="22"/>
        <end position="126"/>
    </location>
</feature>
<organism evidence="7 8">
    <name type="scientific">Aliiroseovarius pelagivivens</name>
    <dbReference type="NCBI Taxonomy" id="1639690"/>
    <lineage>
        <taxon>Bacteria</taxon>
        <taxon>Pseudomonadati</taxon>
        <taxon>Pseudomonadota</taxon>
        <taxon>Alphaproteobacteria</taxon>
        <taxon>Rhodobacterales</taxon>
        <taxon>Paracoccaceae</taxon>
        <taxon>Aliiroseovarius</taxon>
    </lineage>
</organism>
<dbReference type="RefSeq" id="WP_108856886.1">
    <property type="nucleotide sequence ID" value="NZ_OMOI01000001.1"/>
</dbReference>
<dbReference type="Pfam" id="PF04138">
    <property type="entry name" value="GtrA_DPMS_TM"/>
    <property type="match status" value="1"/>
</dbReference>
<evidence type="ECO:0000256" key="3">
    <source>
        <dbReference type="ARBA" id="ARBA00022989"/>
    </source>
</evidence>
<evidence type="ECO:0000256" key="2">
    <source>
        <dbReference type="ARBA" id="ARBA00022692"/>
    </source>
</evidence>
<evidence type="ECO:0000313" key="7">
    <source>
        <dbReference type="EMBL" id="SPF76918.1"/>
    </source>
</evidence>
<sequence length="142" mass="14996">MTRAVATPPSGKASQPDNRFVRFLLAGVVNTAFGYSIYAAFVFAGAHPQIALALQFAIGVVFNHMTHGRFVFGTRGYSRFPYYVAAYVAVYLFNAVLLKLLMGLGAGAYLAQAIALVPTVLLSFKLVSAALQGGSDNGKGVA</sequence>
<evidence type="ECO:0000256" key="5">
    <source>
        <dbReference type="SAM" id="Phobius"/>
    </source>
</evidence>
<dbReference type="GO" id="GO:0000271">
    <property type="term" value="P:polysaccharide biosynthetic process"/>
    <property type="evidence" value="ECO:0007669"/>
    <property type="project" value="InterPro"/>
</dbReference>
<feature type="transmembrane region" description="Helical" evidence="5">
    <location>
        <begin position="20"/>
        <end position="44"/>
    </location>
</feature>
<dbReference type="OrthoDB" id="9798374at2"/>
<name>A0A2R8ALK8_9RHOB</name>
<gene>
    <name evidence="7" type="ORF">ALP8811_01935</name>
</gene>